<name>A0A498SLJ3_ACAVI</name>
<sequence length="71" mass="7754">MVIKRLKWTSSNQSTKGTGRTGRDSTEKSLVICHFQRKVHGDRRQKLLILSVPGMPHGIPNGGSQGNGPTD</sequence>
<dbReference type="EMBL" id="UPTC01001446">
    <property type="protein sequence ID" value="VBB31913.1"/>
    <property type="molecule type" value="Genomic_DNA"/>
</dbReference>
<dbReference type="AlphaFoldDB" id="A0A498SLJ3"/>
<reference evidence="2 3" key="1">
    <citation type="submission" date="2018-08" db="EMBL/GenBank/DDBJ databases">
        <authorList>
            <person name="Laetsch R D."/>
            <person name="Stevens L."/>
            <person name="Kumar S."/>
            <person name="Blaxter L. M."/>
        </authorList>
    </citation>
    <scope>NUCLEOTIDE SEQUENCE [LARGE SCALE GENOMIC DNA]</scope>
</reference>
<evidence type="ECO:0000256" key="1">
    <source>
        <dbReference type="SAM" id="MobiDB-lite"/>
    </source>
</evidence>
<feature type="compositionally biased region" description="Polar residues" evidence="1">
    <location>
        <begin position="8"/>
        <end position="18"/>
    </location>
</feature>
<proteinExistence type="predicted"/>
<evidence type="ECO:0000313" key="3">
    <source>
        <dbReference type="Proteomes" id="UP000276991"/>
    </source>
</evidence>
<feature type="region of interest" description="Disordered" evidence="1">
    <location>
        <begin position="52"/>
        <end position="71"/>
    </location>
</feature>
<evidence type="ECO:0000313" key="2">
    <source>
        <dbReference type="EMBL" id="VBB31913.1"/>
    </source>
</evidence>
<keyword evidence="3" id="KW-1185">Reference proteome</keyword>
<feature type="compositionally biased region" description="Gly residues" evidence="1">
    <location>
        <begin position="60"/>
        <end position="71"/>
    </location>
</feature>
<accession>A0A498SLJ3</accession>
<feature type="region of interest" description="Disordered" evidence="1">
    <location>
        <begin position="1"/>
        <end position="27"/>
    </location>
</feature>
<gene>
    <name evidence="2" type="ORF">NAV_LOCUS6704</name>
</gene>
<protein>
    <submittedName>
        <fullName evidence="2">Uncharacterized protein</fullName>
    </submittedName>
</protein>
<organism evidence="2 3">
    <name type="scientific">Acanthocheilonema viteae</name>
    <name type="common">Filarial nematode worm</name>
    <name type="synonym">Dipetalonema viteae</name>
    <dbReference type="NCBI Taxonomy" id="6277"/>
    <lineage>
        <taxon>Eukaryota</taxon>
        <taxon>Metazoa</taxon>
        <taxon>Ecdysozoa</taxon>
        <taxon>Nematoda</taxon>
        <taxon>Chromadorea</taxon>
        <taxon>Rhabditida</taxon>
        <taxon>Spirurina</taxon>
        <taxon>Spiruromorpha</taxon>
        <taxon>Filarioidea</taxon>
        <taxon>Onchocercidae</taxon>
        <taxon>Acanthocheilonema</taxon>
    </lineage>
</organism>
<dbReference type="Proteomes" id="UP000276991">
    <property type="component" value="Unassembled WGS sequence"/>
</dbReference>